<evidence type="ECO:0000256" key="1">
    <source>
        <dbReference type="SAM" id="MobiDB-lite"/>
    </source>
</evidence>
<evidence type="ECO:0000313" key="3">
    <source>
        <dbReference type="Proteomes" id="UP000202511"/>
    </source>
</evidence>
<sequence length="119" mass="13363">MQWKKKRGTHACTHTQQQQRRQDRGRRTAIHVDVAHLLGFEHAGVKHAVVEQDKHALVDAHVVELAQLGHDLADLLARILVKHARVGHELAKHVLALGRRRHGHAGVVLDRQVGQEVAQ</sequence>
<evidence type="ECO:0000313" key="2">
    <source>
        <dbReference type="EMBL" id="AJF98191.1"/>
    </source>
</evidence>
<protein>
    <submittedName>
        <fullName evidence="2">Uncharacterized protein</fullName>
    </submittedName>
</protein>
<dbReference type="KEGG" id="vg:23463108"/>
<dbReference type="GeneID" id="23463108"/>
<feature type="region of interest" description="Disordered" evidence="1">
    <location>
        <begin position="1"/>
        <end position="26"/>
    </location>
</feature>
<name>A0A0B5JB38_9VIRU</name>
<dbReference type="RefSeq" id="YP_009120426.1">
    <property type="nucleotide sequence ID" value="NC_026440.1"/>
</dbReference>
<dbReference type="Proteomes" id="UP000202511">
    <property type="component" value="Segment"/>
</dbReference>
<dbReference type="EMBL" id="KP136319">
    <property type="protein sequence ID" value="AJF98191.1"/>
    <property type="molecule type" value="Genomic_DNA"/>
</dbReference>
<proteinExistence type="predicted"/>
<accession>A0A0B5JB38</accession>
<organism evidence="2 3">
    <name type="scientific">Pandoravirus inopinatum</name>
    <dbReference type="NCBI Taxonomy" id="1605721"/>
    <lineage>
        <taxon>Viruses</taxon>
        <taxon>Pandoravirus</taxon>
    </lineage>
</organism>
<reference evidence="2 3" key="1">
    <citation type="journal article" date="2015" name="Parasitol. Res.">
        <title>Viruses in close associations with free-living amoebae.</title>
        <authorList>
            <person name="Scheid P."/>
        </authorList>
    </citation>
    <scope>NUCLEOTIDE SEQUENCE [LARGE SCALE GENOMIC DNA]</scope>
    <source>
        <strain evidence="2">KlaHel</strain>
    </source>
</reference>